<proteinExistence type="predicted"/>
<dbReference type="RefSeq" id="WP_213112505.1">
    <property type="nucleotide sequence ID" value="NZ_JAGYPJ010000001.1"/>
</dbReference>
<evidence type="ECO:0000313" key="2">
    <source>
        <dbReference type="EMBL" id="MBS4202097.1"/>
    </source>
</evidence>
<dbReference type="PANTHER" id="PTHR30390">
    <property type="entry name" value="SEDOHEPTULOSE 7-PHOSPHATE ISOMERASE / DNAA INITIATOR-ASSOCIATING FACTOR FOR REPLICATION INITIATION"/>
    <property type="match status" value="1"/>
</dbReference>
<keyword evidence="3" id="KW-1185">Reference proteome</keyword>
<dbReference type="Proteomes" id="UP000682713">
    <property type="component" value="Unassembled WGS sequence"/>
</dbReference>
<feature type="domain" description="SIS" evidence="1">
    <location>
        <begin position="31"/>
        <end position="206"/>
    </location>
</feature>
<dbReference type="NCBIfam" id="NF002805">
    <property type="entry name" value="PRK02947.1"/>
    <property type="match status" value="1"/>
</dbReference>
<protein>
    <submittedName>
        <fullName evidence="2">SIS domain-containing protein</fullName>
    </submittedName>
</protein>
<dbReference type="InterPro" id="IPR046348">
    <property type="entry name" value="SIS_dom_sf"/>
</dbReference>
<dbReference type="Pfam" id="PF13580">
    <property type="entry name" value="SIS_2"/>
    <property type="match status" value="1"/>
</dbReference>
<reference evidence="2 3" key="1">
    <citation type="submission" date="2021-05" db="EMBL/GenBank/DDBJ databases">
        <title>Novel Bacillus species.</title>
        <authorList>
            <person name="Liu G."/>
        </authorList>
    </citation>
    <scope>NUCLEOTIDE SEQUENCE [LARGE SCALE GENOMIC DNA]</scope>
    <source>
        <strain evidence="2 3">FJAT-49732</strain>
    </source>
</reference>
<dbReference type="PROSITE" id="PS51464">
    <property type="entry name" value="SIS"/>
    <property type="match status" value="1"/>
</dbReference>
<dbReference type="InterPro" id="IPR050099">
    <property type="entry name" value="SIS_GmhA/DiaA_subfam"/>
</dbReference>
<accession>A0A942YMW6</accession>
<comment type="caution">
    <text evidence="2">The sequence shown here is derived from an EMBL/GenBank/DDBJ whole genome shotgun (WGS) entry which is preliminary data.</text>
</comment>
<dbReference type="InterPro" id="IPR001347">
    <property type="entry name" value="SIS_dom"/>
</dbReference>
<dbReference type="Gene3D" id="3.40.50.10490">
    <property type="entry name" value="Glucose-6-phosphate isomerase like protein, domain 1"/>
    <property type="match status" value="1"/>
</dbReference>
<name>A0A942YMW6_9BACI</name>
<dbReference type="CDD" id="cd05013">
    <property type="entry name" value="SIS_RpiR"/>
    <property type="match status" value="1"/>
</dbReference>
<dbReference type="EMBL" id="JAGYPJ010000001">
    <property type="protein sequence ID" value="MBS4202097.1"/>
    <property type="molecule type" value="Genomic_DNA"/>
</dbReference>
<dbReference type="PANTHER" id="PTHR30390:SF7">
    <property type="entry name" value="PHOSPHOHEPTOSE ISOMERASE"/>
    <property type="match status" value="1"/>
</dbReference>
<dbReference type="GO" id="GO:1901135">
    <property type="term" value="P:carbohydrate derivative metabolic process"/>
    <property type="evidence" value="ECO:0007669"/>
    <property type="project" value="InterPro"/>
</dbReference>
<dbReference type="InterPro" id="IPR035472">
    <property type="entry name" value="RpiR-like_SIS"/>
</dbReference>
<evidence type="ECO:0000259" key="1">
    <source>
        <dbReference type="PROSITE" id="PS51464"/>
    </source>
</evidence>
<evidence type="ECO:0000313" key="3">
    <source>
        <dbReference type="Proteomes" id="UP000682713"/>
    </source>
</evidence>
<dbReference type="AlphaFoldDB" id="A0A942YMW6"/>
<sequence>MLAINFIEKVEELIEQTRQQLPMIEKGAQLVANSIKNDGILHVFGCGHSQMYAEEIFYRAGGLVPVNPILEPSLSLRPSAPKSTWFERLEGYASIIWGNQETRSEEVVLIASTSGRNAVPIEMALEAKKRGLFVIALTSKAFSDGVESRHPSGKKLIDIADVILDGNAPKGDAVMELSDIQTKFGPVSSIVGFTLIQALIVEVVNKLAQDGVTPPIWVSSNVDGGDEINREHIKKYKKRISCL</sequence>
<dbReference type="SUPFAM" id="SSF53697">
    <property type="entry name" value="SIS domain"/>
    <property type="match status" value="1"/>
</dbReference>
<dbReference type="GO" id="GO:0097367">
    <property type="term" value="F:carbohydrate derivative binding"/>
    <property type="evidence" value="ECO:0007669"/>
    <property type="project" value="InterPro"/>
</dbReference>
<gene>
    <name evidence="2" type="ORF">KHA93_21035</name>
</gene>
<organism evidence="2 3">
    <name type="scientific">Lederbergia citrisecunda</name>
    <dbReference type="NCBI Taxonomy" id="2833583"/>
    <lineage>
        <taxon>Bacteria</taxon>
        <taxon>Bacillati</taxon>
        <taxon>Bacillota</taxon>
        <taxon>Bacilli</taxon>
        <taxon>Bacillales</taxon>
        <taxon>Bacillaceae</taxon>
        <taxon>Lederbergia</taxon>
    </lineage>
</organism>